<dbReference type="InterPro" id="IPR000719">
    <property type="entry name" value="Prot_kinase_dom"/>
</dbReference>
<evidence type="ECO:0000313" key="3">
    <source>
        <dbReference type="EMBL" id="KAL2051605.1"/>
    </source>
</evidence>
<dbReference type="Pfam" id="PF00069">
    <property type="entry name" value="Pkinase"/>
    <property type="match status" value="1"/>
</dbReference>
<dbReference type="Proteomes" id="UP001590951">
    <property type="component" value="Unassembled WGS sequence"/>
</dbReference>
<accession>A0ABR4B133</accession>
<dbReference type="EMBL" id="JBHFEH010000033">
    <property type="protein sequence ID" value="KAL2051605.1"/>
    <property type="molecule type" value="Genomic_DNA"/>
</dbReference>
<feature type="compositionally biased region" description="Basic and acidic residues" evidence="1">
    <location>
        <begin position="19"/>
        <end position="35"/>
    </location>
</feature>
<sequence>MEPSKLVRRTLTSPVAAKLRLDDPPPGIDKSESQKSNEWNNSALNPKNRVDTLASDICFTTLIQWKMYGSSGDGSQFYAYPQFAIGRQPLHIDIYIPDQSLHPPALRLLLQSGATMTCPPNQVANLSISRHVLHALAVWSSQDPEFETKYLSLPFRSRIVVQNIASDMQNMQISMVRNQELDDELLSLEQLQELWQSSADQELDLAVRSIQLSSLKLIEHNNESISIVSIPLLHDSVTPFVLKIVQPARFASRPMEMYHELKLLLSMTPHENISVWPLYIVTAPPKLGICGFILPYYHGGSLLDALSLRSTIPFLDRVRWSRQITSALLHIHTGTVAKYHTDLKPDNVMLTASGDVKLVDFEQRGGWVSWIAPEVGCIWYLVVIAKSTAIPCEVAEHYKSALQRLMETSPEAATSGNVAWTRLSPRERESAMVFALGKTLWCIFEQQPTIYTDAGQGMTREAATWIDDKRSWRFPKFRRTPEEVKGLITKCTAGADEWVGSRGRSVCIDFERGTFIPVGDAGSTVEGSQLKTQKAAQKWWKNRVDEAEAFLEARVCGEDHDGIQAAANNRPALRDILNELEQLEVSYKRRFSVR</sequence>
<comment type="caution">
    <text evidence="3">The sequence shown here is derived from an EMBL/GenBank/DDBJ whole genome shotgun (WGS) entry which is preliminary data.</text>
</comment>
<dbReference type="PROSITE" id="PS50011">
    <property type="entry name" value="PROTEIN_KINASE_DOM"/>
    <property type="match status" value="1"/>
</dbReference>
<dbReference type="PANTHER" id="PTHR44329">
    <property type="entry name" value="SERINE/THREONINE-PROTEIN KINASE TNNI3K-RELATED"/>
    <property type="match status" value="1"/>
</dbReference>
<dbReference type="PANTHER" id="PTHR44329:SF289">
    <property type="entry name" value="SERINE_THREONINE-PROTEIN KINASE VIK"/>
    <property type="match status" value="1"/>
</dbReference>
<dbReference type="Gene3D" id="1.10.510.10">
    <property type="entry name" value="Transferase(Phosphotransferase) domain 1"/>
    <property type="match status" value="1"/>
</dbReference>
<feature type="domain" description="Protein kinase" evidence="2">
    <location>
        <begin position="212"/>
        <end position="516"/>
    </location>
</feature>
<proteinExistence type="predicted"/>
<dbReference type="InterPro" id="IPR011009">
    <property type="entry name" value="Kinase-like_dom_sf"/>
</dbReference>
<reference evidence="3 4" key="1">
    <citation type="submission" date="2024-09" db="EMBL/GenBank/DDBJ databases">
        <title>Rethinking Asexuality: The Enigmatic Case of Functional Sexual Genes in Lepraria (Stereocaulaceae).</title>
        <authorList>
            <person name="Doellman M."/>
            <person name="Sun Y."/>
            <person name="Barcenas-Pena A."/>
            <person name="Lumbsch H.T."/>
            <person name="Grewe F."/>
        </authorList>
    </citation>
    <scope>NUCLEOTIDE SEQUENCE [LARGE SCALE GENOMIC DNA]</scope>
    <source>
        <strain evidence="3 4">Grewe 0041</strain>
    </source>
</reference>
<organism evidence="3 4">
    <name type="scientific">Lepraria finkii</name>
    <dbReference type="NCBI Taxonomy" id="1340010"/>
    <lineage>
        <taxon>Eukaryota</taxon>
        <taxon>Fungi</taxon>
        <taxon>Dikarya</taxon>
        <taxon>Ascomycota</taxon>
        <taxon>Pezizomycotina</taxon>
        <taxon>Lecanoromycetes</taxon>
        <taxon>OSLEUM clade</taxon>
        <taxon>Lecanoromycetidae</taxon>
        <taxon>Lecanorales</taxon>
        <taxon>Lecanorineae</taxon>
        <taxon>Stereocaulaceae</taxon>
        <taxon>Lepraria</taxon>
    </lineage>
</organism>
<dbReference type="SUPFAM" id="SSF56112">
    <property type="entry name" value="Protein kinase-like (PK-like)"/>
    <property type="match status" value="1"/>
</dbReference>
<evidence type="ECO:0000313" key="4">
    <source>
        <dbReference type="Proteomes" id="UP001590951"/>
    </source>
</evidence>
<feature type="compositionally biased region" description="Polar residues" evidence="1">
    <location>
        <begin position="36"/>
        <end position="45"/>
    </location>
</feature>
<gene>
    <name evidence="3" type="ORF">ABVK25_008019</name>
</gene>
<keyword evidence="4" id="KW-1185">Reference proteome</keyword>
<dbReference type="SMART" id="SM00220">
    <property type="entry name" value="S_TKc"/>
    <property type="match status" value="1"/>
</dbReference>
<name>A0ABR4B133_9LECA</name>
<dbReference type="InterPro" id="IPR051681">
    <property type="entry name" value="Ser/Thr_Kinases-Pseudokinases"/>
</dbReference>
<evidence type="ECO:0000259" key="2">
    <source>
        <dbReference type="PROSITE" id="PS50011"/>
    </source>
</evidence>
<evidence type="ECO:0000256" key="1">
    <source>
        <dbReference type="SAM" id="MobiDB-lite"/>
    </source>
</evidence>
<protein>
    <recommendedName>
        <fullName evidence="2">Protein kinase domain-containing protein</fullName>
    </recommendedName>
</protein>
<feature type="region of interest" description="Disordered" evidence="1">
    <location>
        <begin position="18"/>
        <end position="45"/>
    </location>
</feature>